<reference evidence="1" key="1">
    <citation type="submission" date="2023-02" db="EMBL/GenBank/DDBJ databases">
        <title>Kitasatospora phosalacinea NBRC 14627.</title>
        <authorList>
            <person name="Ichikawa N."/>
            <person name="Sato H."/>
            <person name="Tonouchi N."/>
        </authorList>
    </citation>
    <scope>NUCLEOTIDE SEQUENCE</scope>
    <source>
        <strain evidence="1">NBRC 14627</strain>
    </source>
</reference>
<dbReference type="RefSeq" id="WP_285740545.1">
    <property type="nucleotide sequence ID" value="NZ_BSSA01000043.1"/>
</dbReference>
<protein>
    <submittedName>
        <fullName evidence="1">Uncharacterized protein</fullName>
    </submittedName>
</protein>
<dbReference type="AlphaFoldDB" id="A0A9W6V412"/>
<dbReference type="Proteomes" id="UP001165041">
    <property type="component" value="Unassembled WGS sequence"/>
</dbReference>
<proteinExistence type="predicted"/>
<gene>
    <name evidence="1" type="ORF">Kpho02_72860</name>
</gene>
<dbReference type="EMBL" id="BSSA01000043">
    <property type="protein sequence ID" value="GLW74989.1"/>
    <property type="molecule type" value="Genomic_DNA"/>
</dbReference>
<sequence length="131" mass="14846">MVDGFTKWVNSLTAAAPKSAEMRELMRRHDRWLAGAQLGRTYYAPDAYYQWQEGTGASPVLGCYHSVVFDDRGRDRLYTPSGSDSIALWLDWGGLDGAEPSVPGRPTQPYITGRLQDWDHPELWTIKQVTR</sequence>
<evidence type="ECO:0000313" key="1">
    <source>
        <dbReference type="EMBL" id="GLW74989.1"/>
    </source>
</evidence>
<name>A0A9W6V412_9ACTN</name>
<evidence type="ECO:0000313" key="2">
    <source>
        <dbReference type="Proteomes" id="UP001165041"/>
    </source>
</evidence>
<comment type="caution">
    <text evidence="1">The sequence shown here is derived from an EMBL/GenBank/DDBJ whole genome shotgun (WGS) entry which is preliminary data.</text>
</comment>
<accession>A0A9W6V412</accession>
<organism evidence="1 2">
    <name type="scientific">Kitasatospora phosalacinea</name>
    <dbReference type="NCBI Taxonomy" id="2065"/>
    <lineage>
        <taxon>Bacteria</taxon>
        <taxon>Bacillati</taxon>
        <taxon>Actinomycetota</taxon>
        <taxon>Actinomycetes</taxon>
        <taxon>Kitasatosporales</taxon>
        <taxon>Streptomycetaceae</taxon>
        <taxon>Kitasatospora</taxon>
    </lineage>
</organism>